<evidence type="ECO:0000313" key="2">
    <source>
        <dbReference type="Proteomes" id="UP001456344"/>
    </source>
</evidence>
<organism evidence="1 2">
    <name type="scientific">Amycolatopsis coloradensis</name>
    <dbReference type="NCBI Taxonomy" id="76021"/>
    <lineage>
        <taxon>Bacteria</taxon>
        <taxon>Bacillati</taxon>
        <taxon>Actinomycetota</taxon>
        <taxon>Actinomycetes</taxon>
        <taxon>Pseudonocardiales</taxon>
        <taxon>Pseudonocardiaceae</taxon>
        <taxon>Amycolatopsis</taxon>
    </lineage>
</organism>
<sequence length="146" mass="16166">MVHVARSLTVATSAPLIAGYLADFAHAVDWDPGTVSCVQIDDGDIEVGTRWRNVSEFRGKRTELTYRLTRRDPDRITLVGHNRTVTSIDDFTLQTGPAATTVRYQATITFHGLAKLASPFLKREFERLGDEVVPVLTARLRQLAAG</sequence>
<keyword evidence="2" id="KW-1185">Reference proteome</keyword>
<gene>
    <name evidence="1" type="ORF">LCL61_37095</name>
</gene>
<accession>A0ACD5BP94</accession>
<dbReference type="EMBL" id="CP150484">
    <property type="protein sequence ID" value="WYW21180.1"/>
    <property type="molecule type" value="Genomic_DNA"/>
</dbReference>
<reference evidence="1" key="1">
    <citation type="submission" date="2023-10" db="EMBL/GenBank/DDBJ databases">
        <title>Whole genome sequencing of actinobacterial strain Amycolatopsis sp. (BCA-696) identifies the underlying plant growth-promoting genes.</title>
        <authorList>
            <person name="Gandham P."/>
            <person name="Vadla N."/>
            <person name="Saji A."/>
            <person name="Srinivas V."/>
            <person name="Ruperao P."/>
            <person name="Selvanayagam S."/>
            <person name="Saxena R.K."/>
            <person name="Rathore A."/>
            <person name="Gopalakrishnan S."/>
            <person name="Thakur V."/>
        </authorList>
    </citation>
    <scope>NUCLEOTIDE SEQUENCE</scope>
    <source>
        <strain evidence="1">BCA-696</strain>
    </source>
</reference>
<protein>
    <submittedName>
        <fullName evidence="1">SRPBCC family protein</fullName>
    </submittedName>
</protein>
<dbReference type="Proteomes" id="UP001456344">
    <property type="component" value="Chromosome"/>
</dbReference>
<evidence type="ECO:0000313" key="1">
    <source>
        <dbReference type="EMBL" id="WYW21180.1"/>
    </source>
</evidence>
<name>A0ACD5BP94_9PSEU</name>
<proteinExistence type="predicted"/>